<dbReference type="PANTHER" id="PTHR32332">
    <property type="entry name" value="2-NITROPROPANE DIOXYGENASE"/>
    <property type="match status" value="1"/>
</dbReference>
<evidence type="ECO:0000313" key="2">
    <source>
        <dbReference type="Proteomes" id="UP000023152"/>
    </source>
</evidence>
<proteinExistence type="predicted"/>
<reference evidence="1 2" key="1">
    <citation type="journal article" date="2013" name="Curr. Biol.">
        <title>The Genome of the Foraminiferan Reticulomyxa filosa.</title>
        <authorList>
            <person name="Glockner G."/>
            <person name="Hulsmann N."/>
            <person name="Schleicher M."/>
            <person name="Noegel A.A."/>
            <person name="Eichinger L."/>
            <person name="Gallinger C."/>
            <person name="Pawlowski J."/>
            <person name="Sierra R."/>
            <person name="Euteneuer U."/>
            <person name="Pillet L."/>
            <person name="Moustafa A."/>
            <person name="Platzer M."/>
            <person name="Groth M."/>
            <person name="Szafranski K."/>
            <person name="Schliwa M."/>
        </authorList>
    </citation>
    <scope>NUCLEOTIDE SEQUENCE [LARGE SCALE GENOMIC DNA]</scope>
</reference>
<dbReference type="Gene3D" id="3.20.20.70">
    <property type="entry name" value="Aldolase class I"/>
    <property type="match status" value="1"/>
</dbReference>
<accession>X6MBB3</accession>
<dbReference type="AlphaFoldDB" id="X6MBB3"/>
<dbReference type="OrthoDB" id="412383at2759"/>
<dbReference type="OMA" id="DTTHVMR"/>
<dbReference type="EMBL" id="ASPP01022584">
    <property type="protein sequence ID" value="ETO11298.1"/>
    <property type="molecule type" value="Genomic_DNA"/>
</dbReference>
<comment type="caution">
    <text evidence="1">The sequence shown here is derived from an EMBL/GenBank/DDBJ whole genome shotgun (WGS) entry which is preliminary data.</text>
</comment>
<dbReference type="InterPro" id="IPR013785">
    <property type="entry name" value="Aldolase_TIM"/>
</dbReference>
<evidence type="ECO:0000313" key="1">
    <source>
        <dbReference type="EMBL" id="ETO11298.1"/>
    </source>
</evidence>
<name>X6MBB3_RETFI</name>
<gene>
    <name evidence="1" type="ORF">RFI_26081</name>
</gene>
<organism evidence="1 2">
    <name type="scientific">Reticulomyxa filosa</name>
    <dbReference type="NCBI Taxonomy" id="46433"/>
    <lineage>
        <taxon>Eukaryota</taxon>
        <taxon>Sar</taxon>
        <taxon>Rhizaria</taxon>
        <taxon>Retaria</taxon>
        <taxon>Foraminifera</taxon>
        <taxon>Monothalamids</taxon>
        <taxon>Reticulomyxidae</taxon>
        <taxon>Reticulomyxa</taxon>
    </lineage>
</organism>
<dbReference type="Pfam" id="PF03060">
    <property type="entry name" value="NMO"/>
    <property type="match status" value="1"/>
</dbReference>
<dbReference type="PANTHER" id="PTHR32332:SF20">
    <property type="entry name" value="2-NITROPROPANE DIOXYGENASE-LIKE PROTEIN"/>
    <property type="match status" value="1"/>
</dbReference>
<sequence length="132" mass="14802">MGTRFMATVEAPIHQNIKEALVKGTERDTTHVMRSLKNTERVFKNKAALKVQEIEKAKPGDISAIYPYVAGENYRKAFQETGDTENSVWSCGAVMGLIDDIPTCEQLIQRMVKDAETIITKRLNSKVSKSKL</sequence>
<dbReference type="Proteomes" id="UP000023152">
    <property type="component" value="Unassembled WGS sequence"/>
</dbReference>
<keyword evidence="2" id="KW-1185">Reference proteome</keyword>
<protein>
    <submittedName>
        <fullName evidence="1">Uncharacterized protein</fullName>
    </submittedName>
</protein>
<dbReference type="SUPFAM" id="SSF51412">
    <property type="entry name" value="Inosine monophosphate dehydrogenase (IMPDH)"/>
    <property type="match status" value="1"/>
</dbReference>